<name>A0A3Q9J6M9_9MICO</name>
<dbReference type="InterPro" id="IPR055370">
    <property type="entry name" value="Lsr2_DNA-bd"/>
</dbReference>
<dbReference type="InterPro" id="IPR042261">
    <property type="entry name" value="Lsr2-like_dimerization"/>
</dbReference>
<feature type="domain" description="Lsr2 DNA-binding" evidence="4">
    <location>
        <begin position="100"/>
        <end position="134"/>
    </location>
</feature>
<feature type="region of interest" description="Disordered" evidence="2">
    <location>
        <begin position="77"/>
        <end position="102"/>
    </location>
</feature>
<evidence type="ECO:0000256" key="2">
    <source>
        <dbReference type="SAM" id="MobiDB-lite"/>
    </source>
</evidence>
<dbReference type="Pfam" id="PF11774">
    <property type="entry name" value="Lsr2"/>
    <property type="match status" value="1"/>
</dbReference>
<protein>
    <submittedName>
        <fullName evidence="5">Nucleoid-associated protein Lsr2</fullName>
    </submittedName>
</protein>
<dbReference type="GO" id="GO:0016746">
    <property type="term" value="F:acyltransferase activity"/>
    <property type="evidence" value="ECO:0007669"/>
    <property type="project" value="InterPro"/>
</dbReference>
<gene>
    <name evidence="5" type="primary">lsr2</name>
    <name evidence="5" type="ORF">CVS54_02755</name>
</gene>
<sequence length="135" mass="14627">MNAIEHFELSHFSQGSKVAPMARRIVHQLVDDIDGSVLEVGEGETVHFSLNGTAYEIDLNTAHADELRKALEPYVAAGRKAGSSSNASRTSSARKRPARNPEVAAIRAWANDNGHKISERGRIPAQVVDAYNAAH</sequence>
<dbReference type="KEGG" id="moy:CVS54_02755"/>
<proteinExistence type="predicted"/>
<dbReference type="GO" id="GO:0003677">
    <property type="term" value="F:DNA binding"/>
    <property type="evidence" value="ECO:0007669"/>
    <property type="project" value="UniProtKB-KW"/>
</dbReference>
<dbReference type="EMBL" id="CP031422">
    <property type="protein sequence ID" value="AZS41405.1"/>
    <property type="molecule type" value="Genomic_DNA"/>
</dbReference>
<evidence type="ECO:0000259" key="3">
    <source>
        <dbReference type="Pfam" id="PF11774"/>
    </source>
</evidence>
<dbReference type="Gene3D" id="3.30.60.230">
    <property type="entry name" value="Lsr2, dimerization domain"/>
    <property type="match status" value="1"/>
</dbReference>
<feature type="domain" description="Lsr2 dimerization" evidence="3">
    <location>
        <begin position="21"/>
        <end position="82"/>
    </location>
</feature>
<evidence type="ECO:0000256" key="1">
    <source>
        <dbReference type="ARBA" id="ARBA00023125"/>
    </source>
</evidence>
<evidence type="ECO:0000313" key="5">
    <source>
        <dbReference type="EMBL" id="AZS41405.1"/>
    </source>
</evidence>
<feature type="compositionally biased region" description="Low complexity" evidence="2">
    <location>
        <begin position="81"/>
        <end position="91"/>
    </location>
</feature>
<organism evidence="5 6">
    <name type="scientific">Microbacterium oxydans</name>
    <dbReference type="NCBI Taxonomy" id="82380"/>
    <lineage>
        <taxon>Bacteria</taxon>
        <taxon>Bacillati</taxon>
        <taxon>Actinomycetota</taxon>
        <taxon>Actinomycetes</taxon>
        <taxon>Micrococcales</taxon>
        <taxon>Microbacteriaceae</taxon>
        <taxon>Microbacterium</taxon>
    </lineage>
</organism>
<dbReference type="Pfam" id="PF23359">
    <property type="entry name" value="Lsr2_DNA-bd"/>
    <property type="match status" value="1"/>
</dbReference>
<evidence type="ECO:0000313" key="6">
    <source>
        <dbReference type="Proteomes" id="UP000274841"/>
    </source>
</evidence>
<evidence type="ECO:0000259" key="4">
    <source>
        <dbReference type="Pfam" id="PF23359"/>
    </source>
</evidence>
<keyword evidence="1" id="KW-0238">DNA-binding</keyword>
<dbReference type="AlphaFoldDB" id="A0A3Q9J6M9"/>
<dbReference type="InterPro" id="IPR036625">
    <property type="entry name" value="E3-bd_dom_sf"/>
</dbReference>
<reference evidence="5 6" key="1">
    <citation type="submission" date="2018-08" db="EMBL/GenBank/DDBJ databases">
        <title>Microbacterium oxydans strain HG3.</title>
        <authorList>
            <person name="ORTET P."/>
        </authorList>
    </citation>
    <scope>NUCLEOTIDE SEQUENCE [LARGE SCALE GENOMIC DNA]</scope>
    <source>
        <strain evidence="5 6">HG3</strain>
    </source>
</reference>
<dbReference type="Gene3D" id="4.10.320.10">
    <property type="entry name" value="E3-binding domain"/>
    <property type="match status" value="1"/>
</dbReference>
<accession>A0A3Q9J6M9</accession>
<dbReference type="Proteomes" id="UP000274841">
    <property type="component" value="Chromosome"/>
</dbReference>
<dbReference type="InterPro" id="IPR024412">
    <property type="entry name" value="Lsr2_dim_dom"/>
</dbReference>